<protein>
    <submittedName>
        <fullName evidence="2">Uncharacterized protein</fullName>
    </submittedName>
</protein>
<dbReference type="Proteomes" id="UP000579812">
    <property type="component" value="Unassembled WGS sequence"/>
</dbReference>
<organism evidence="2 3">
    <name type="scientific">Onychostoma macrolepis</name>
    <dbReference type="NCBI Taxonomy" id="369639"/>
    <lineage>
        <taxon>Eukaryota</taxon>
        <taxon>Metazoa</taxon>
        <taxon>Chordata</taxon>
        <taxon>Craniata</taxon>
        <taxon>Vertebrata</taxon>
        <taxon>Euteleostomi</taxon>
        <taxon>Actinopterygii</taxon>
        <taxon>Neopterygii</taxon>
        <taxon>Teleostei</taxon>
        <taxon>Ostariophysi</taxon>
        <taxon>Cypriniformes</taxon>
        <taxon>Cyprinidae</taxon>
        <taxon>Acrossocheilinae</taxon>
        <taxon>Onychostoma</taxon>
    </lineage>
</organism>
<keyword evidence="3" id="KW-1185">Reference proteome</keyword>
<accession>A0A7J6DH47</accession>
<dbReference type="EMBL" id="JAAMOB010000001">
    <property type="protein sequence ID" value="KAF4118600.1"/>
    <property type="molecule type" value="Genomic_DNA"/>
</dbReference>
<evidence type="ECO:0000256" key="1">
    <source>
        <dbReference type="SAM" id="MobiDB-lite"/>
    </source>
</evidence>
<comment type="caution">
    <text evidence="2">The sequence shown here is derived from an EMBL/GenBank/DDBJ whole genome shotgun (WGS) entry which is preliminary data.</text>
</comment>
<name>A0A7J6DH47_9TELE</name>
<dbReference type="AlphaFoldDB" id="A0A7J6DH47"/>
<gene>
    <name evidence="2" type="ORF">G5714_000651</name>
</gene>
<proteinExistence type="predicted"/>
<reference evidence="2 3" key="1">
    <citation type="submission" date="2020-04" db="EMBL/GenBank/DDBJ databases">
        <title>Chromosome-level genome assembly of a cyprinid fish Onychostoma macrolepis by integration of Nanopore Sequencing, Bionano and Hi-C technology.</title>
        <authorList>
            <person name="Wang D."/>
        </authorList>
    </citation>
    <scope>NUCLEOTIDE SEQUENCE [LARGE SCALE GENOMIC DNA]</scope>
    <source>
        <strain evidence="2">SWU-2019</strain>
        <tissue evidence="2">Muscle</tissue>
    </source>
</reference>
<sequence length="95" mass="10639">MCLRGSLKRWDISGLLPAMWLAQMELSHSSHQGKQRIRTSGSHHNPRTGPECCRRCADARVSKSECVLTGWNTDTLQVAATGHMAGQMPHQRTRE</sequence>
<evidence type="ECO:0000313" key="2">
    <source>
        <dbReference type="EMBL" id="KAF4118600.1"/>
    </source>
</evidence>
<evidence type="ECO:0000313" key="3">
    <source>
        <dbReference type="Proteomes" id="UP000579812"/>
    </source>
</evidence>
<feature type="region of interest" description="Disordered" evidence="1">
    <location>
        <begin position="31"/>
        <end position="50"/>
    </location>
</feature>